<keyword evidence="2" id="KW-0378">Hydrolase</keyword>
<evidence type="ECO:0000313" key="3">
    <source>
        <dbReference type="Proteomes" id="UP001501175"/>
    </source>
</evidence>
<feature type="domain" description="Glycosyl hydrolase family 13 catalytic" evidence="1">
    <location>
        <begin position="34"/>
        <end position="511"/>
    </location>
</feature>
<dbReference type="RefSeq" id="WP_345244587.1">
    <property type="nucleotide sequence ID" value="NZ_BAABHD010000029.1"/>
</dbReference>
<dbReference type="CDD" id="cd11352">
    <property type="entry name" value="AmyAc_5"/>
    <property type="match status" value="1"/>
</dbReference>
<accession>A0ABP8MZZ6</accession>
<sequence>MASFQRLSDIDFAQLTNRPFYPSPLAWEDQVLYFLMLDRFSDGNESGYLDNEGNPVAAGTTPLFRRSDDYENAIGTRAEAETWRDAGGRFAGGTLRGLESKIGYLKRLGITAIWISPVFKQVVSQESYHGYGIQHFLDVEPRFGTADELRRVVQTAHDHGIYVILDIIFNHAGDVFGYNADRYDTFDEHRNITYIDPRWDGRPYVVAGYRDSRGDTSLPFQTIDLAQHPDAWPDGAIWPAEFQTPDTFTRRGRINSWDHDPEYLEGDFFTLKDILHGSGQLDDYQPSPGLKAICEVYKYWIAFADLDGFRIDTVKHMDLGASRYFTAVIKEFTMSLGKENFYLIGEITGGRQRAFTTLELTGIDAALGVDDIPDKMEYLVKGYRNPTEYFSLFRNSELIQKESHIWFRNRVVTMVDDHDQVRKGENKARFCAAAGTDQQLVAVVALNVTTLGIPCLYYGTEQRFDGHGKNDRYLREAMFGGEFGAFRSRNRHFFDEDNEAYRKIADILAVRRQHLALRRGRQYLRPISGDGLSFGLPQMLGGQIRSVVPWSRLFNNQELLCAINTDADQPRTAWVTIDNELHRAGERLRCIYSTDLTVSAPDVEVEARNGKAIRITVPAAGFVIYG</sequence>
<dbReference type="InterPro" id="IPR017853">
    <property type="entry name" value="GH"/>
</dbReference>
<dbReference type="Gene3D" id="3.20.20.80">
    <property type="entry name" value="Glycosidases"/>
    <property type="match status" value="2"/>
</dbReference>
<protein>
    <submittedName>
        <fullName evidence="2">Alpha-amylase family glycosyl hydrolase</fullName>
    </submittedName>
</protein>
<evidence type="ECO:0000313" key="2">
    <source>
        <dbReference type="EMBL" id="GAA4457815.1"/>
    </source>
</evidence>
<proteinExistence type="predicted"/>
<reference evidence="3" key="1">
    <citation type="journal article" date="2019" name="Int. J. Syst. Evol. Microbiol.">
        <title>The Global Catalogue of Microorganisms (GCM) 10K type strain sequencing project: providing services to taxonomists for standard genome sequencing and annotation.</title>
        <authorList>
            <consortium name="The Broad Institute Genomics Platform"/>
            <consortium name="The Broad Institute Genome Sequencing Center for Infectious Disease"/>
            <person name="Wu L."/>
            <person name="Ma J."/>
        </authorList>
    </citation>
    <scope>NUCLEOTIDE SEQUENCE [LARGE SCALE GENOMIC DNA]</scope>
    <source>
        <strain evidence="3">JCM 17927</strain>
    </source>
</reference>
<dbReference type="SUPFAM" id="SSF51445">
    <property type="entry name" value="(Trans)glycosidases"/>
    <property type="match status" value="1"/>
</dbReference>
<dbReference type="InterPro" id="IPR006047">
    <property type="entry name" value="GH13_cat_dom"/>
</dbReference>
<gene>
    <name evidence="2" type="ORF">GCM10023189_29120</name>
</gene>
<comment type="caution">
    <text evidence="2">The sequence shown here is derived from an EMBL/GenBank/DDBJ whole genome shotgun (WGS) entry which is preliminary data.</text>
</comment>
<dbReference type="SMART" id="SM00642">
    <property type="entry name" value="Aamy"/>
    <property type="match status" value="1"/>
</dbReference>
<dbReference type="Proteomes" id="UP001501175">
    <property type="component" value="Unassembled WGS sequence"/>
</dbReference>
<dbReference type="PANTHER" id="PTHR10357">
    <property type="entry name" value="ALPHA-AMYLASE FAMILY MEMBER"/>
    <property type="match status" value="1"/>
</dbReference>
<dbReference type="EMBL" id="BAABHD010000029">
    <property type="protein sequence ID" value="GAA4457815.1"/>
    <property type="molecule type" value="Genomic_DNA"/>
</dbReference>
<keyword evidence="3" id="KW-1185">Reference proteome</keyword>
<organism evidence="2 3">
    <name type="scientific">Nibrella saemangeumensis</name>
    <dbReference type="NCBI Taxonomy" id="1084526"/>
    <lineage>
        <taxon>Bacteria</taxon>
        <taxon>Pseudomonadati</taxon>
        <taxon>Bacteroidota</taxon>
        <taxon>Cytophagia</taxon>
        <taxon>Cytophagales</taxon>
        <taxon>Spirosomataceae</taxon>
        <taxon>Nibrella</taxon>
    </lineage>
</organism>
<dbReference type="GO" id="GO:0016787">
    <property type="term" value="F:hydrolase activity"/>
    <property type="evidence" value="ECO:0007669"/>
    <property type="project" value="UniProtKB-KW"/>
</dbReference>
<evidence type="ECO:0000259" key="1">
    <source>
        <dbReference type="SMART" id="SM00642"/>
    </source>
</evidence>
<name>A0ABP8MZZ6_9BACT</name>
<dbReference type="PANTHER" id="PTHR10357:SF209">
    <property type="entry name" value="PERIPLASMIC ALPHA-AMYLASE"/>
    <property type="match status" value="1"/>
</dbReference>
<dbReference type="Pfam" id="PF00128">
    <property type="entry name" value="Alpha-amylase"/>
    <property type="match status" value="1"/>
</dbReference>